<dbReference type="EMBL" id="JBHUPC010000012">
    <property type="protein sequence ID" value="MFD2891570.1"/>
    <property type="molecule type" value="Genomic_DNA"/>
</dbReference>
<evidence type="ECO:0008006" key="3">
    <source>
        <dbReference type="Google" id="ProtNLM"/>
    </source>
</evidence>
<organism evidence="1 2">
    <name type="scientific">Flavobacterium chuncheonense</name>
    <dbReference type="NCBI Taxonomy" id="2026653"/>
    <lineage>
        <taxon>Bacteria</taxon>
        <taxon>Pseudomonadati</taxon>
        <taxon>Bacteroidota</taxon>
        <taxon>Flavobacteriia</taxon>
        <taxon>Flavobacteriales</taxon>
        <taxon>Flavobacteriaceae</taxon>
        <taxon>Flavobacterium</taxon>
    </lineage>
</organism>
<sequence>MKKIILFLMVACTTFSCCNNDDNKTIAEIDKLPPLTTTGTNKAGCLVNGVAFLPKGYSPNGSNTQVYYDGENFTLSITENLNGELRNFLLAYKNELLQEGINYQLTENFNTNLQTPFGYVFFTDSNSEFNTNETNYGELKIVNHNYEEAIISGIFWADAINNDGEKVEIREGRFDMKY</sequence>
<dbReference type="RefSeq" id="WP_379811152.1">
    <property type="nucleotide sequence ID" value="NZ_JBHUPC010000012.1"/>
</dbReference>
<gene>
    <name evidence="1" type="ORF">ACFS5J_06025</name>
</gene>
<dbReference type="Proteomes" id="UP001597534">
    <property type="component" value="Unassembled WGS sequence"/>
</dbReference>
<accession>A0ABW5YKT4</accession>
<proteinExistence type="predicted"/>
<evidence type="ECO:0000313" key="1">
    <source>
        <dbReference type="EMBL" id="MFD2891570.1"/>
    </source>
</evidence>
<comment type="caution">
    <text evidence="1">The sequence shown here is derived from an EMBL/GenBank/DDBJ whole genome shotgun (WGS) entry which is preliminary data.</text>
</comment>
<evidence type="ECO:0000313" key="2">
    <source>
        <dbReference type="Proteomes" id="UP001597534"/>
    </source>
</evidence>
<reference evidence="2" key="1">
    <citation type="journal article" date="2019" name="Int. J. Syst. Evol. Microbiol.">
        <title>The Global Catalogue of Microorganisms (GCM) 10K type strain sequencing project: providing services to taxonomists for standard genome sequencing and annotation.</title>
        <authorList>
            <consortium name="The Broad Institute Genomics Platform"/>
            <consortium name="The Broad Institute Genome Sequencing Center for Infectious Disease"/>
            <person name="Wu L."/>
            <person name="Ma J."/>
        </authorList>
    </citation>
    <scope>NUCLEOTIDE SEQUENCE [LARGE SCALE GENOMIC DNA]</scope>
    <source>
        <strain evidence="2">KCTC 22671</strain>
    </source>
</reference>
<protein>
    <recommendedName>
        <fullName evidence="3">Lipoprotein</fullName>
    </recommendedName>
</protein>
<keyword evidence="2" id="KW-1185">Reference proteome</keyword>
<name>A0ABW5YKT4_9FLAO</name>
<dbReference type="PROSITE" id="PS51257">
    <property type="entry name" value="PROKAR_LIPOPROTEIN"/>
    <property type="match status" value="1"/>
</dbReference>